<keyword evidence="9" id="KW-1185">Reference proteome</keyword>
<dbReference type="Gene3D" id="2.120.10.30">
    <property type="entry name" value="TolB, C-terminal domain"/>
    <property type="match status" value="1"/>
</dbReference>
<dbReference type="OrthoDB" id="416344at2759"/>
<dbReference type="InterPro" id="IPR029058">
    <property type="entry name" value="AB_hydrolase_fold"/>
</dbReference>
<gene>
    <name evidence="8" type="ORF">FA09DRAFT_319081</name>
</gene>
<accession>A0A316ZAU1</accession>
<dbReference type="Proteomes" id="UP000245946">
    <property type="component" value="Unassembled WGS sequence"/>
</dbReference>
<feature type="chain" id="PRO_5016366231" description="Dipeptidyl-peptidase V" evidence="6">
    <location>
        <begin position="20"/>
        <end position="732"/>
    </location>
</feature>
<evidence type="ECO:0000256" key="4">
    <source>
        <dbReference type="ARBA" id="ARBA00022801"/>
    </source>
</evidence>
<evidence type="ECO:0000313" key="9">
    <source>
        <dbReference type="Proteomes" id="UP000245946"/>
    </source>
</evidence>
<dbReference type="SUPFAM" id="SSF53474">
    <property type="entry name" value="alpha/beta-Hydrolases"/>
    <property type="match status" value="1"/>
</dbReference>
<dbReference type="GeneID" id="37268467"/>
<evidence type="ECO:0000256" key="6">
    <source>
        <dbReference type="SAM" id="SignalP"/>
    </source>
</evidence>
<dbReference type="Pfam" id="PF00326">
    <property type="entry name" value="Peptidase_S9"/>
    <property type="match status" value="1"/>
</dbReference>
<evidence type="ECO:0000256" key="3">
    <source>
        <dbReference type="ARBA" id="ARBA00022729"/>
    </source>
</evidence>
<dbReference type="SUPFAM" id="SSF82171">
    <property type="entry name" value="DPP6 N-terminal domain-like"/>
    <property type="match status" value="1"/>
</dbReference>
<dbReference type="EMBL" id="KZ819293">
    <property type="protein sequence ID" value="PWN98042.1"/>
    <property type="molecule type" value="Genomic_DNA"/>
</dbReference>
<sequence length="732" mass="79217">MRCRSIVLACLASAATAVASHLTPLALLEAPRPGDALASPDGRQAVIAVAEHNVKRGSGGSSIWSVAVPAAGHGAAASKGAVEVVRNASAALWLSNTTLVTLRGATLYAKSSLRSNWADAGFKGVRIGALPVEPTSWRVLLHDHGATIVFSAAVYDDGDLRNVESYESSAEGQEWEHAKIYETTFVRHWDKWLRPGKRTQLFAIDLKKRGKGRKERWSLAGKERPLMKGTGLEAPVAPFGDEKDYSLGLAPDGTAYAAFTAKDPSVNPAWHTRQQIYTVPLAGTSQPQQISRGGLGATSSPAISPCGSKVAYLQMARDGFEADVRRVKVTTLASNETVTLLGAWDRSPAQVAWSADGHTLLVVVEEYEQEKLLSLPLAELFSPEAQAGETLVPLVRDGGVSSVQPLQDGRTLLTRSSLRGPTEVYTASAGEDPVQLTDFKGASRALAGVDLGPLPRRFNYVGMEGREAYGWTVPPPGYSEDKTYPLLTLIHGGPEGAWTNSWSTRWNPSVFAAAGFFVITLDPAGSTGFGQKYQEGILGAWSTRAFFDIRAGVRHILDTHPNLDPERVVAAGASFGGYMINLINGRNQDQLFKGLVCHDGVFSTLSTWYSTDELYFPEFEFGGVPWEARDAYLAASPEQYTDRWATPQLTIAGGKDFRLPESEGLSVFNVLQRRGVPSKLLYFPDENHWVMKPRNSLVWHREVLAWLLKYSNATAPAAGEDHAPAAAGLTFQ</sequence>
<organism evidence="8 9">
    <name type="scientific">Tilletiopsis washingtonensis</name>
    <dbReference type="NCBI Taxonomy" id="58919"/>
    <lineage>
        <taxon>Eukaryota</taxon>
        <taxon>Fungi</taxon>
        <taxon>Dikarya</taxon>
        <taxon>Basidiomycota</taxon>
        <taxon>Ustilaginomycotina</taxon>
        <taxon>Exobasidiomycetes</taxon>
        <taxon>Entylomatales</taxon>
        <taxon>Entylomatales incertae sedis</taxon>
        <taxon>Tilletiopsis</taxon>
    </lineage>
</organism>
<name>A0A316ZAU1_9BASI</name>
<dbReference type="InterPro" id="IPR011042">
    <property type="entry name" value="6-blade_b-propeller_TolB-like"/>
</dbReference>
<dbReference type="Gene3D" id="3.40.50.1820">
    <property type="entry name" value="alpha/beta hydrolase"/>
    <property type="match status" value="1"/>
</dbReference>
<feature type="domain" description="Peptidase S9 prolyl oligopeptidase catalytic" evidence="7">
    <location>
        <begin position="502"/>
        <end position="712"/>
    </location>
</feature>
<reference evidence="8 9" key="1">
    <citation type="journal article" date="2018" name="Mol. Biol. Evol.">
        <title>Broad Genomic Sampling Reveals a Smut Pathogenic Ancestry of the Fungal Clade Ustilaginomycotina.</title>
        <authorList>
            <person name="Kijpornyongpan T."/>
            <person name="Mondo S.J."/>
            <person name="Barry K."/>
            <person name="Sandor L."/>
            <person name="Lee J."/>
            <person name="Lipzen A."/>
            <person name="Pangilinan J."/>
            <person name="LaButti K."/>
            <person name="Hainaut M."/>
            <person name="Henrissat B."/>
            <person name="Grigoriev I.V."/>
            <person name="Spatafora J.W."/>
            <person name="Aime M.C."/>
        </authorList>
    </citation>
    <scope>NUCLEOTIDE SEQUENCE [LARGE SCALE GENOMIC DNA]</scope>
    <source>
        <strain evidence="8 9">MCA 4186</strain>
    </source>
</reference>
<evidence type="ECO:0000256" key="5">
    <source>
        <dbReference type="ARBA" id="ARBA00032829"/>
    </source>
</evidence>
<dbReference type="InterPro" id="IPR001375">
    <property type="entry name" value="Peptidase_S9_cat"/>
</dbReference>
<comment type="similarity">
    <text evidence="1">Belongs to the peptidase S9C family.</text>
</comment>
<dbReference type="AlphaFoldDB" id="A0A316ZAU1"/>
<dbReference type="FunFam" id="3.40.50.1820:FF:000028">
    <property type="entry name" value="S9 family peptidase"/>
    <property type="match status" value="1"/>
</dbReference>
<dbReference type="RefSeq" id="XP_025598321.1">
    <property type="nucleotide sequence ID" value="XM_025740923.1"/>
</dbReference>
<dbReference type="STRING" id="58919.A0A316ZAU1"/>
<dbReference type="GO" id="GO:0004252">
    <property type="term" value="F:serine-type endopeptidase activity"/>
    <property type="evidence" value="ECO:0007669"/>
    <property type="project" value="TreeGrafter"/>
</dbReference>
<evidence type="ECO:0000259" key="7">
    <source>
        <dbReference type="Pfam" id="PF00326"/>
    </source>
</evidence>
<protein>
    <recommendedName>
        <fullName evidence="5">Dipeptidyl-peptidase V</fullName>
    </recommendedName>
</protein>
<keyword evidence="2" id="KW-0645">Protease</keyword>
<dbReference type="GO" id="GO:0006508">
    <property type="term" value="P:proteolysis"/>
    <property type="evidence" value="ECO:0007669"/>
    <property type="project" value="UniProtKB-KW"/>
</dbReference>
<dbReference type="PANTHER" id="PTHR42776:SF13">
    <property type="entry name" value="DIPEPTIDYL-PEPTIDASE 5"/>
    <property type="match status" value="1"/>
</dbReference>
<dbReference type="PANTHER" id="PTHR42776">
    <property type="entry name" value="SERINE PEPTIDASE S9 FAMILY MEMBER"/>
    <property type="match status" value="1"/>
</dbReference>
<evidence type="ECO:0000256" key="1">
    <source>
        <dbReference type="ARBA" id="ARBA00010040"/>
    </source>
</evidence>
<evidence type="ECO:0000313" key="8">
    <source>
        <dbReference type="EMBL" id="PWN98042.1"/>
    </source>
</evidence>
<proteinExistence type="inferred from homology"/>
<keyword evidence="4 8" id="KW-0378">Hydrolase</keyword>
<keyword evidence="3 6" id="KW-0732">Signal</keyword>
<evidence type="ECO:0000256" key="2">
    <source>
        <dbReference type="ARBA" id="ARBA00022670"/>
    </source>
</evidence>
<feature type="signal peptide" evidence="6">
    <location>
        <begin position="1"/>
        <end position="19"/>
    </location>
</feature>